<comment type="subcellular location">
    <subcellularLocation>
        <location evidence="1">Membrane</location>
        <topology evidence="1">Peripheral membrane protein</topology>
    </subcellularLocation>
</comment>
<keyword evidence="5" id="KW-0012">Acyltransferase</keyword>
<feature type="coiled-coil region" evidence="7">
    <location>
        <begin position="68"/>
        <end position="95"/>
    </location>
</feature>
<sequence>MDADNLPVVIPFVHTGMQDIMPVGKRIPRAGKRVIVVVGDPINFDDLIIDNSNDTQHISRGILYDKATERIGQRLQELKAEVDRLAVEQQSELQNHNMNNMSDGGYRLWQQVDWEAFGIGSSMLSSEPSAIQEPSKQAKPEPHLEVEQSVSPAASEVISYDAAVPHWFRRHLDPSELMGFAARGLIKNGRFLDEGYREFQEPSTLNTWWWGSRASNAVPRWSTA</sequence>
<dbReference type="PANTHER" id="PTHR12497:SF0">
    <property type="entry name" value="TAFAZZIN"/>
    <property type="match status" value="1"/>
</dbReference>
<protein>
    <recommendedName>
        <fullName evidence="6">Tafazzin family protein</fullName>
    </recommendedName>
</protein>
<keyword evidence="4" id="KW-0472">Membrane</keyword>
<accession>A0A0A8YVG9</accession>
<dbReference type="AlphaFoldDB" id="A0A0A8YVG9"/>
<keyword evidence="7" id="KW-0175">Coiled coil</keyword>
<keyword evidence="2" id="KW-0808">Transferase</keyword>
<dbReference type="GO" id="GO:0016020">
    <property type="term" value="C:membrane"/>
    <property type="evidence" value="ECO:0007669"/>
    <property type="project" value="UniProtKB-SubCell"/>
</dbReference>
<evidence type="ECO:0000256" key="3">
    <source>
        <dbReference type="ARBA" id="ARBA00023098"/>
    </source>
</evidence>
<keyword evidence="3" id="KW-0443">Lipid metabolism</keyword>
<dbReference type="GO" id="GO:0008374">
    <property type="term" value="F:O-acyltransferase activity"/>
    <property type="evidence" value="ECO:0007669"/>
    <property type="project" value="TreeGrafter"/>
</dbReference>
<dbReference type="InterPro" id="IPR000872">
    <property type="entry name" value="Tafazzin"/>
</dbReference>
<name>A0A0A8YVG9_ARUDO</name>
<evidence type="ECO:0000256" key="4">
    <source>
        <dbReference type="ARBA" id="ARBA00023136"/>
    </source>
</evidence>
<evidence type="ECO:0000256" key="1">
    <source>
        <dbReference type="ARBA" id="ARBA00004170"/>
    </source>
</evidence>
<comment type="similarity">
    <text evidence="6">Belongs to the taffazin family.</text>
</comment>
<dbReference type="EMBL" id="GBRH01267309">
    <property type="protein sequence ID" value="JAD30586.1"/>
    <property type="molecule type" value="Transcribed_RNA"/>
</dbReference>
<evidence type="ECO:0000313" key="8">
    <source>
        <dbReference type="EMBL" id="JAD30586.1"/>
    </source>
</evidence>
<evidence type="ECO:0000256" key="7">
    <source>
        <dbReference type="SAM" id="Coils"/>
    </source>
</evidence>
<evidence type="ECO:0000256" key="6">
    <source>
        <dbReference type="RuleBase" id="RU365062"/>
    </source>
</evidence>
<evidence type="ECO:0000256" key="5">
    <source>
        <dbReference type="ARBA" id="ARBA00023315"/>
    </source>
</evidence>
<proteinExistence type="inferred from homology"/>
<organism evidence="8">
    <name type="scientific">Arundo donax</name>
    <name type="common">Giant reed</name>
    <name type="synonym">Donax arundinaceus</name>
    <dbReference type="NCBI Taxonomy" id="35708"/>
    <lineage>
        <taxon>Eukaryota</taxon>
        <taxon>Viridiplantae</taxon>
        <taxon>Streptophyta</taxon>
        <taxon>Embryophyta</taxon>
        <taxon>Tracheophyta</taxon>
        <taxon>Spermatophyta</taxon>
        <taxon>Magnoliopsida</taxon>
        <taxon>Liliopsida</taxon>
        <taxon>Poales</taxon>
        <taxon>Poaceae</taxon>
        <taxon>PACMAD clade</taxon>
        <taxon>Arundinoideae</taxon>
        <taxon>Arundineae</taxon>
        <taxon>Arundo</taxon>
    </lineage>
</organism>
<reference evidence="8" key="2">
    <citation type="journal article" date="2015" name="Data Brief">
        <title>Shoot transcriptome of the giant reed, Arundo donax.</title>
        <authorList>
            <person name="Barrero R.A."/>
            <person name="Guerrero F.D."/>
            <person name="Moolhuijzen P."/>
            <person name="Goolsby J.A."/>
            <person name="Tidwell J."/>
            <person name="Bellgard S.E."/>
            <person name="Bellgard M.I."/>
        </authorList>
    </citation>
    <scope>NUCLEOTIDE SEQUENCE</scope>
    <source>
        <tissue evidence="8">Shoot tissue taken approximately 20 cm above the soil surface</tissue>
    </source>
</reference>
<dbReference type="PANTHER" id="PTHR12497">
    <property type="entry name" value="TAZ PROTEIN TAFAZZIN"/>
    <property type="match status" value="1"/>
</dbReference>
<reference evidence="8" key="1">
    <citation type="submission" date="2014-09" db="EMBL/GenBank/DDBJ databases">
        <authorList>
            <person name="Magalhaes I.L.F."/>
            <person name="Oliveira U."/>
            <person name="Santos F.R."/>
            <person name="Vidigal T.H.D.A."/>
            <person name="Brescovit A.D."/>
            <person name="Santos A.J."/>
        </authorList>
    </citation>
    <scope>NUCLEOTIDE SEQUENCE</scope>
    <source>
        <tissue evidence="8">Shoot tissue taken approximately 20 cm above the soil surface</tissue>
    </source>
</reference>
<evidence type="ECO:0000256" key="2">
    <source>
        <dbReference type="ARBA" id="ARBA00022679"/>
    </source>
</evidence>
<dbReference type="SUPFAM" id="SSF69593">
    <property type="entry name" value="Glycerol-3-phosphate (1)-acyltransferase"/>
    <property type="match status" value="1"/>
</dbReference>
<dbReference type="GO" id="GO:0006644">
    <property type="term" value="P:phospholipid metabolic process"/>
    <property type="evidence" value="ECO:0007669"/>
    <property type="project" value="InterPro"/>
</dbReference>